<dbReference type="InterPro" id="IPR011989">
    <property type="entry name" value="ARM-like"/>
</dbReference>
<dbReference type="InterPro" id="IPR011042">
    <property type="entry name" value="6-blade_b-propeller_TolB-like"/>
</dbReference>
<comment type="caution">
    <text evidence="8">The sequence shown here is derived from an EMBL/GenBank/DDBJ whole genome shotgun (WGS) entry which is preliminary data.</text>
</comment>
<keyword evidence="2 4" id="KW-0479">Metal-binding</keyword>
<dbReference type="GO" id="GO:0046872">
    <property type="term" value="F:metal ion binding"/>
    <property type="evidence" value="ECO:0007669"/>
    <property type="project" value="UniProtKB-KW"/>
</dbReference>
<evidence type="ECO:0000313" key="9">
    <source>
        <dbReference type="Proteomes" id="UP000318878"/>
    </source>
</evidence>
<dbReference type="Pfam" id="PF23500">
    <property type="entry name" value="DUF7133"/>
    <property type="match status" value="1"/>
</dbReference>
<evidence type="ECO:0000256" key="5">
    <source>
        <dbReference type="SAM" id="Coils"/>
    </source>
</evidence>
<evidence type="ECO:0000259" key="7">
    <source>
        <dbReference type="PROSITE" id="PS51007"/>
    </source>
</evidence>
<dbReference type="AlphaFoldDB" id="A0A5C5VL64"/>
<feature type="chain" id="PRO_5022735537" evidence="6">
    <location>
        <begin position="27"/>
        <end position="1027"/>
    </location>
</feature>
<dbReference type="InterPro" id="IPR055557">
    <property type="entry name" value="DUF7133"/>
</dbReference>
<dbReference type="Proteomes" id="UP000318878">
    <property type="component" value="Unassembled WGS sequence"/>
</dbReference>
<keyword evidence="1 4" id="KW-0349">Heme</keyword>
<dbReference type="EMBL" id="SJPF01000001">
    <property type="protein sequence ID" value="TWT38599.1"/>
    <property type="molecule type" value="Genomic_DNA"/>
</dbReference>
<dbReference type="InterPro" id="IPR011041">
    <property type="entry name" value="Quinoprot_gluc/sorb_DH_b-prop"/>
</dbReference>
<name>A0A5C5VL64_9BACT</name>
<dbReference type="InterPro" id="IPR009056">
    <property type="entry name" value="Cyt_c-like_dom"/>
</dbReference>
<dbReference type="OrthoDB" id="225269at2"/>
<dbReference type="GO" id="GO:0009055">
    <property type="term" value="F:electron transfer activity"/>
    <property type="evidence" value="ECO:0007669"/>
    <property type="project" value="InterPro"/>
</dbReference>
<dbReference type="NCBIfam" id="TIGR02603">
    <property type="entry name" value="CxxCH_TIGR02603"/>
    <property type="match status" value="1"/>
</dbReference>
<dbReference type="Gene3D" id="1.25.10.10">
    <property type="entry name" value="Leucine-rich Repeat Variant"/>
    <property type="match status" value="1"/>
</dbReference>
<dbReference type="PROSITE" id="PS51007">
    <property type="entry name" value="CYTC"/>
    <property type="match status" value="1"/>
</dbReference>
<organism evidence="8 9">
    <name type="scientific">Blastopirellula retiformator</name>
    <dbReference type="NCBI Taxonomy" id="2527970"/>
    <lineage>
        <taxon>Bacteria</taxon>
        <taxon>Pseudomonadati</taxon>
        <taxon>Planctomycetota</taxon>
        <taxon>Planctomycetia</taxon>
        <taxon>Pirellulales</taxon>
        <taxon>Pirellulaceae</taxon>
        <taxon>Blastopirellula</taxon>
    </lineage>
</organism>
<evidence type="ECO:0000313" key="8">
    <source>
        <dbReference type="EMBL" id="TWT38599.1"/>
    </source>
</evidence>
<dbReference type="SUPFAM" id="SSF46626">
    <property type="entry name" value="Cytochrome c"/>
    <property type="match status" value="1"/>
</dbReference>
<proteinExistence type="predicted"/>
<sequence precursor="true">MPKPPAFAPYLLLLVLFGSLASFALAEETPADLEKKKRSLATAENEAVREHIRNFAGRGATGDFSIPALEPLEAEKKFVTPDDVTVKLALAEPEVRQPVCINFDERGRMWVVQYLQYPFPAGLKVVKYDEHLRAVFDKVPPAPPHHDHGADKITIHEDTDGDGVYDKQKTFVDGLNIATSALPGRGGVWVMNPPYLLFYPDQDQNDVPDGDPEVHLAGFGMADTHAVANSLTWGPDGWLYGAQGSTCWATVTLPRNPDHPSVHFKGQGIWRYHPAKNKFEVFAEGGGNTFAVEFDAQGRVFSGHNGGNTRGFHYVQGGYYWKSWGKHGPLTNPYAYGFFEQMGHAAAERFSHTLVRYESDTLPPRYQGRLIAPVPLHNYVAVSKMSPDGSTWKTEDELKVMQTDDVWFRPVDIKVGPDGCVYVVDWCDTRLTHVDPRDTWDRARGRIWRIQPNEYPQQTPFDLRELSTAELMEKLESPNKLVRQLTQRMIYEHGDPAVAASLIEKLPSLNGQLALEYLWAIHGLKKYNDQAAKIALSHADPYVRVWGTRLLTPELAQSFAEQLYQLAEQETDVEVCSQLACTAKRIPGVVGLETAVRLARRDDLAADPHIPLLTWWAIEGHANDSSLDVGGIAQELQATKIGGDVVLPKLAQRLAAEPTEPHLLELAELLKQTEAPARRGKMLTAIDDAFAGRKIEAMPAQLREAIVASASGDSPAQMALLVRAGRKEAETKAIALVENEKAKLDQRIKLAQLLGQVGSPAAKDALLRVAMSAASAEMRIAATGGLRQFAEPEIAAALVARYPYETETVQGAIIDLTAGRAASATALIAAIEREEIPRSAVAVDLVENLKLHGDEKLNARISKLWGATRATPDELAKQLEQTATILKTGSGDPAHGAVLFKKTCATCHKLHGDGAAIGPDLTGYERKNLDYMLLSIVDPSAAIREEYTNFRVLLVDGRVLSGFVREQDDKTITLQNAENPALVIPRDDIDEGPLAVDKSLMPDRLLSDMTATQIRDLFAYLQSDKAP</sequence>
<dbReference type="GO" id="GO:0020037">
    <property type="term" value="F:heme binding"/>
    <property type="evidence" value="ECO:0007669"/>
    <property type="project" value="InterPro"/>
</dbReference>
<evidence type="ECO:0000256" key="2">
    <source>
        <dbReference type="ARBA" id="ARBA00022723"/>
    </source>
</evidence>
<dbReference type="Gene3D" id="2.120.10.30">
    <property type="entry name" value="TolB, C-terminal domain"/>
    <property type="match status" value="1"/>
</dbReference>
<dbReference type="SUPFAM" id="SSF50952">
    <property type="entry name" value="Soluble quinoprotein glucose dehydrogenase"/>
    <property type="match status" value="1"/>
</dbReference>
<reference evidence="8 9" key="1">
    <citation type="submission" date="2019-02" db="EMBL/GenBank/DDBJ databases">
        <title>Deep-cultivation of Planctomycetes and their phenomic and genomic characterization uncovers novel biology.</title>
        <authorList>
            <person name="Wiegand S."/>
            <person name="Jogler M."/>
            <person name="Boedeker C."/>
            <person name="Pinto D."/>
            <person name="Vollmers J."/>
            <person name="Rivas-Marin E."/>
            <person name="Kohn T."/>
            <person name="Peeters S.H."/>
            <person name="Heuer A."/>
            <person name="Rast P."/>
            <person name="Oberbeckmann S."/>
            <person name="Bunk B."/>
            <person name="Jeske O."/>
            <person name="Meyerdierks A."/>
            <person name="Storesund J.E."/>
            <person name="Kallscheuer N."/>
            <person name="Luecker S."/>
            <person name="Lage O.M."/>
            <person name="Pohl T."/>
            <person name="Merkel B.J."/>
            <person name="Hornburger P."/>
            <person name="Mueller R.-W."/>
            <person name="Bruemmer F."/>
            <person name="Labrenz M."/>
            <person name="Spormann A.M."/>
            <person name="Op Den Camp H."/>
            <person name="Overmann J."/>
            <person name="Amann R."/>
            <person name="Jetten M.S.M."/>
            <person name="Mascher T."/>
            <person name="Medema M.H."/>
            <person name="Devos D.P."/>
            <person name="Kaster A.-K."/>
            <person name="Ovreas L."/>
            <person name="Rohde M."/>
            <person name="Galperin M.Y."/>
            <person name="Jogler C."/>
        </authorList>
    </citation>
    <scope>NUCLEOTIDE SEQUENCE [LARGE SCALE GENOMIC DNA]</scope>
    <source>
        <strain evidence="8 9">Enr8</strain>
    </source>
</reference>
<feature type="signal peptide" evidence="6">
    <location>
        <begin position="1"/>
        <end position="26"/>
    </location>
</feature>
<gene>
    <name evidence="8" type="ORF">Enr8_02920</name>
</gene>
<dbReference type="RefSeq" id="WP_146428839.1">
    <property type="nucleotide sequence ID" value="NZ_SJPF01000001.1"/>
</dbReference>
<keyword evidence="5" id="KW-0175">Coiled coil</keyword>
<keyword evidence="3 4" id="KW-0408">Iron</keyword>
<feature type="coiled-coil region" evidence="5">
    <location>
        <begin position="727"/>
        <end position="754"/>
    </location>
</feature>
<keyword evidence="9" id="KW-1185">Reference proteome</keyword>
<evidence type="ECO:0000256" key="1">
    <source>
        <dbReference type="ARBA" id="ARBA00022617"/>
    </source>
</evidence>
<dbReference type="Gene3D" id="1.10.760.10">
    <property type="entry name" value="Cytochrome c-like domain"/>
    <property type="match status" value="1"/>
</dbReference>
<dbReference type="InterPro" id="IPR013428">
    <property type="entry name" value="Membrane-bound_put_N"/>
</dbReference>
<dbReference type="PANTHER" id="PTHR33546">
    <property type="entry name" value="LARGE, MULTIFUNCTIONAL SECRETED PROTEIN-RELATED"/>
    <property type="match status" value="1"/>
</dbReference>
<dbReference type="InterPro" id="IPR013427">
    <property type="entry name" value="Haem-bd_dom_put"/>
</dbReference>
<protein>
    <submittedName>
        <fullName evidence="8">Cytochrome c</fullName>
    </submittedName>
</protein>
<dbReference type="InterPro" id="IPR036909">
    <property type="entry name" value="Cyt_c-like_dom_sf"/>
</dbReference>
<evidence type="ECO:0000256" key="4">
    <source>
        <dbReference type="PROSITE-ProRule" id="PRU00433"/>
    </source>
</evidence>
<evidence type="ECO:0000256" key="3">
    <source>
        <dbReference type="ARBA" id="ARBA00023004"/>
    </source>
</evidence>
<dbReference type="NCBIfam" id="TIGR02604">
    <property type="entry name" value="Piru_Ver_Nterm"/>
    <property type="match status" value="1"/>
</dbReference>
<dbReference type="PANTHER" id="PTHR33546:SF1">
    <property type="entry name" value="LARGE, MULTIFUNCTIONAL SECRETED PROTEIN"/>
    <property type="match status" value="1"/>
</dbReference>
<feature type="domain" description="Cytochrome c" evidence="7">
    <location>
        <begin position="891"/>
        <end position="1025"/>
    </location>
</feature>
<evidence type="ECO:0000256" key="6">
    <source>
        <dbReference type="SAM" id="SignalP"/>
    </source>
</evidence>
<dbReference type="Pfam" id="PF00034">
    <property type="entry name" value="Cytochrom_C"/>
    <property type="match status" value="1"/>
</dbReference>
<keyword evidence="6" id="KW-0732">Signal</keyword>
<accession>A0A5C5VL64</accession>